<sequence>MNICQIKQTLFPRAWTDDIVNTGKSFKNWDSCMNDKPCKIIAIVGICLAVIVGLWLIGALLTCFRQGVTGIGSFICWCCSSSSRSQRQQQMAQQQNYNPAMPSQVVYQPVQQPESAYYNRQADSFYDERTPGNKRDDKNEVFELEQDFDLEKQKAKSQARRKKSLTSTRGSFLSRWTGGGGSNANDTSAGASPAAVSSQQYYTDTARNPYPNDDVYQPYGGIPNSHVNANNNNTNAYNPPSYDYNLNNNGNFY</sequence>
<reference evidence="3 4" key="1">
    <citation type="journal article" date="2011" name="Proc. Natl. Acad. Sci. U.S.A.">
        <title>Evolutionary erosion of yeast sex chromosomes by mating-type switching accidents.</title>
        <authorList>
            <person name="Gordon J.L."/>
            <person name="Armisen D."/>
            <person name="Proux-Wera E."/>
            <person name="Oheigeartaigh S.S."/>
            <person name="Byrne K.P."/>
            <person name="Wolfe K.H."/>
        </authorList>
    </citation>
    <scope>NUCLEOTIDE SEQUENCE [LARGE SCALE GENOMIC DNA]</scope>
    <source>
        <strain evidence="4">ATCC 76901 / BCRC 22586 / CBS 4309 / NBRC 1992 / NRRL Y-12630</strain>
    </source>
</reference>
<evidence type="ECO:0000256" key="1">
    <source>
        <dbReference type="SAM" id="MobiDB-lite"/>
    </source>
</evidence>
<keyword evidence="4" id="KW-1185">Reference proteome</keyword>
<dbReference type="OrthoDB" id="3980401at2759"/>
<proteinExistence type="predicted"/>
<dbReference type="OMA" id="KPCKIIA"/>
<dbReference type="STRING" id="1064592.G0VA40"/>
<feature type="compositionally biased region" description="Basic residues" evidence="1">
    <location>
        <begin position="155"/>
        <end position="164"/>
    </location>
</feature>
<accession>G0VA40</accession>
<gene>
    <name evidence="3" type="primary">NCAS0B06860</name>
    <name evidence="3" type="ordered locus">NCAS_0B06860</name>
</gene>
<feature type="compositionally biased region" description="Polar residues" evidence="1">
    <location>
        <begin position="183"/>
        <end position="206"/>
    </location>
</feature>
<dbReference type="HOGENOM" id="CLU_077184_0_0_1"/>
<dbReference type="eggNOG" id="ENOG502S5JV">
    <property type="taxonomic scope" value="Eukaryota"/>
</dbReference>
<dbReference type="RefSeq" id="XP_003675141.1">
    <property type="nucleotide sequence ID" value="XM_003675093.1"/>
</dbReference>
<dbReference type="InParanoid" id="G0VA40"/>
<dbReference type="FunCoup" id="G0VA40">
    <property type="interactions" value="39"/>
</dbReference>
<evidence type="ECO:0008006" key="5">
    <source>
        <dbReference type="Google" id="ProtNLM"/>
    </source>
</evidence>
<dbReference type="GeneID" id="96902327"/>
<dbReference type="EMBL" id="HE576753">
    <property type="protein sequence ID" value="CCC68770.1"/>
    <property type="molecule type" value="Genomic_DNA"/>
</dbReference>
<feature type="compositionally biased region" description="Polar residues" evidence="1">
    <location>
        <begin position="244"/>
        <end position="253"/>
    </location>
</feature>
<keyword evidence="2" id="KW-0472">Membrane</keyword>
<dbReference type="AlphaFoldDB" id="G0VA40"/>
<dbReference type="InterPro" id="IPR037504">
    <property type="entry name" value="PSI_induc_2"/>
</dbReference>
<keyword evidence="2" id="KW-1133">Transmembrane helix</keyword>
<organism evidence="3 4">
    <name type="scientific">Naumovozyma castellii</name>
    <name type="common">Yeast</name>
    <name type="synonym">Saccharomyces castellii</name>
    <dbReference type="NCBI Taxonomy" id="27288"/>
    <lineage>
        <taxon>Eukaryota</taxon>
        <taxon>Fungi</taxon>
        <taxon>Dikarya</taxon>
        <taxon>Ascomycota</taxon>
        <taxon>Saccharomycotina</taxon>
        <taxon>Saccharomycetes</taxon>
        <taxon>Saccharomycetales</taxon>
        <taxon>Saccharomycetaceae</taxon>
        <taxon>Naumovozyma</taxon>
    </lineage>
</organism>
<feature type="compositionally biased region" description="Low complexity" evidence="1">
    <location>
        <begin position="228"/>
        <end position="238"/>
    </location>
</feature>
<dbReference type="Proteomes" id="UP000001640">
    <property type="component" value="Chromosome 2"/>
</dbReference>
<dbReference type="GO" id="GO:0005886">
    <property type="term" value="C:plasma membrane"/>
    <property type="evidence" value="ECO:0007669"/>
    <property type="project" value="EnsemblFungi"/>
</dbReference>
<feature type="transmembrane region" description="Helical" evidence="2">
    <location>
        <begin position="40"/>
        <end position="61"/>
    </location>
</feature>
<evidence type="ECO:0000313" key="4">
    <source>
        <dbReference type="Proteomes" id="UP000001640"/>
    </source>
</evidence>
<feature type="region of interest" description="Disordered" evidence="1">
    <location>
        <begin position="151"/>
        <end position="253"/>
    </location>
</feature>
<dbReference type="PANTHER" id="PTHR40018:SF1">
    <property type="entry name" value="[PSI+] INDUCTION PROTEIN 2"/>
    <property type="match status" value="1"/>
</dbReference>
<name>G0VA40_NAUCA</name>
<evidence type="ECO:0000313" key="3">
    <source>
        <dbReference type="EMBL" id="CCC68770.1"/>
    </source>
</evidence>
<dbReference type="GO" id="GO:0005935">
    <property type="term" value="C:cellular bud neck"/>
    <property type="evidence" value="ECO:0007669"/>
    <property type="project" value="EnsemblFungi"/>
</dbReference>
<keyword evidence="2" id="KW-0812">Transmembrane</keyword>
<evidence type="ECO:0000256" key="2">
    <source>
        <dbReference type="SAM" id="Phobius"/>
    </source>
</evidence>
<dbReference type="PANTHER" id="PTHR40018">
    <property type="entry name" value="[PSI+] INDUCTION PROTEIN 2"/>
    <property type="match status" value="1"/>
</dbReference>
<dbReference type="KEGG" id="ncs:NCAS_0B06860"/>
<reference key="2">
    <citation type="submission" date="2011-08" db="EMBL/GenBank/DDBJ databases">
        <title>Genome sequence of Naumovozyma castellii.</title>
        <authorList>
            <person name="Gordon J.L."/>
            <person name="Armisen D."/>
            <person name="Proux-Wera E."/>
            <person name="OhEigeartaigh S.S."/>
            <person name="Byrne K.P."/>
            <person name="Wolfe K.H."/>
        </authorList>
    </citation>
    <scope>NUCLEOTIDE SEQUENCE</scope>
    <source>
        <strain>Type strain:CBS 4309</strain>
    </source>
</reference>
<protein>
    <recommendedName>
        <fullName evidence="5">[PSI+] induction protein 2</fullName>
    </recommendedName>
</protein>